<evidence type="ECO:0008006" key="5">
    <source>
        <dbReference type="Google" id="ProtNLM"/>
    </source>
</evidence>
<dbReference type="PANTHER" id="PTHR14778:SF2">
    <property type="entry name" value="KINETOCHORE-ASSOCIATED PROTEIN DSN1 HOMOLOG"/>
    <property type="match status" value="1"/>
</dbReference>
<dbReference type="InterPro" id="IPR013218">
    <property type="entry name" value="Dsn1/Mis13"/>
</dbReference>
<evidence type="ECO:0000313" key="4">
    <source>
        <dbReference type="Proteomes" id="UP000319257"/>
    </source>
</evidence>
<dbReference type="RefSeq" id="XP_030997396.1">
    <property type="nucleotide sequence ID" value="XM_031136019.1"/>
</dbReference>
<protein>
    <recommendedName>
        <fullName evidence="5">Kinetochore protein mis13</fullName>
    </recommendedName>
</protein>
<dbReference type="Pfam" id="PF08202">
    <property type="entry name" value="MIS13"/>
    <property type="match status" value="1"/>
</dbReference>
<dbReference type="GO" id="GO:0000444">
    <property type="term" value="C:MIS12/MIND type complex"/>
    <property type="evidence" value="ECO:0007669"/>
    <property type="project" value="InterPro"/>
</dbReference>
<name>A0A507AY33_9PEZI</name>
<evidence type="ECO:0000313" key="3">
    <source>
        <dbReference type="EMBL" id="TPX15685.1"/>
    </source>
</evidence>
<dbReference type="AlphaFoldDB" id="A0A507AY33"/>
<dbReference type="InParanoid" id="A0A507AY33"/>
<comment type="caution">
    <text evidence="3">The sequence shown here is derived from an EMBL/GenBank/DDBJ whole genome shotgun (WGS) entry which is preliminary data.</text>
</comment>
<accession>A0A507AY33</accession>
<organism evidence="3 4">
    <name type="scientific">Thyridium curvatum</name>
    <dbReference type="NCBI Taxonomy" id="1093900"/>
    <lineage>
        <taxon>Eukaryota</taxon>
        <taxon>Fungi</taxon>
        <taxon>Dikarya</taxon>
        <taxon>Ascomycota</taxon>
        <taxon>Pezizomycotina</taxon>
        <taxon>Sordariomycetes</taxon>
        <taxon>Sordariomycetidae</taxon>
        <taxon>Thyridiales</taxon>
        <taxon>Thyridiaceae</taxon>
        <taxon>Thyridium</taxon>
    </lineage>
</organism>
<keyword evidence="4" id="KW-1185">Reference proteome</keyword>
<dbReference type="STRING" id="1093900.A0A507AY33"/>
<gene>
    <name evidence="3" type="ORF">E0L32_000019</name>
</gene>
<feature type="compositionally biased region" description="Low complexity" evidence="2">
    <location>
        <begin position="119"/>
        <end position="133"/>
    </location>
</feature>
<evidence type="ECO:0000256" key="2">
    <source>
        <dbReference type="SAM" id="MobiDB-lite"/>
    </source>
</evidence>
<dbReference type="GO" id="GO:0007059">
    <property type="term" value="P:chromosome segregation"/>
    <property type="evidence" value="ECO:0007669"/>
    <property type="project" value="InterPro"/>
</dbReference>
<dbReference type="GeneID" id="41967466"/>
<dbReference type="GO" id="GO:0051301">
    <property type="term" value="P:cell division"/>
    <property type="evidence" value="ECO:0007669"/>
    <property type="project" value="InterPro"/>
</dbReference>
<proteinExistence type="predicted"/>
<dbReference type="PANTHER" id="PTHR14778">
    <property type="entry name" value="KINETOCHORE-ASSOCIATED PROTEIN DSN1 HOMOLOG"/>
    <property type="match status" value="1"/>
</dbReference>
<dbReference type="Proteomes" id="UP000319257">
    <property type="component" value="Unassembled WGS sequence"/>
</dbReference>
<feature type="region of interest" description="Disordered" evidence="2">
    <location>
        <begin position="1"/>
        <end position="247"/>
    </location>
</feature>
<dbReference type="EMBL" id="SKBQ01000001">
    <property type="protein sequence ID" value="TPX15685.1"/>
    <property type="molecule type" value="Genomic_DNA"/>
</dbReference>
<feature type="compositionally biased region" description="Low complexity" evidence="2">
    <location>
        <begin position="65"/>
        <end position="76"/>
    </location>
</feature>
<feature type="compositionally biased region" description="Basic and acidic residues" evidence="2">
    <location>
        <begin position="52"/>
        <end position="64"/>
    </location>
</feature>
<keyword evidence="1" id="KW-0175">Coiled coil</keyword>
<feature type="coiled-coil region" evidence="1">
    <location>
        <begin position="340"/>
        <end position="367"/>
    </location>
</feature>
<evidence type="ECO:0000256" key="1">
    <source>
        <dbReference type="SAM" id="Coils"/>
    </source>
</evidence>
<sequence length="500" mass="54920">MTTVLKLRQPLQDLSMSNQSERRYSKRLAAASVYDEQDGDFHFTRGSKRVKTSSENEPAPKDVEAPAAAKAPSSRKSTGRGRSTGGGRKRASSPPAPKEPEEPIATTTTSKKPTRRRSSAQPAEAAPAPAPKARATRGRTRTSLEKVEESVPEPPKASKSRTARSRRDEPQEPAVATPVDTVKAGGNTSEGDSESRQIALPFSDTPIINRNKELRKKGGQRRSSLGMRGRRASSLIENGHSAIPHRDVDPSEFYKHIEAEGLSEPRRMKQLLTWCGERALPEKPPHGSKNSSAALGARAIQDQLLKDFANKSEFSDWFSREDEPQAAPKKPVVLKPNPRNIEHEEKIQELEERIKRLKEEKKKWQALSKPAERIPALFPDGDPTRAPLPDESLLDSAEANMLHFLTGAESSFGALKTQTQSRLRAIQSSLELKVDHLADSVLKLDQRIATAGKEADQVLGLSAARLREREEKEKGAAGTKDMPVMEVLRSLGRILPEGGG</sequence>
<reference evidence="3 4" key="1">
    <citation type="submission" date="2019-06" db="EMBL/GenBank/DDBJ databases">
        <title>Draft genome sequence of the filamentous fungus Phialemoniopsis curvata isolated from diesel fuel.</title>
        <authorList>
            <person name="Varaljay V.A."/>
            <person name="Lyon W.J."/>
            <person name="Crouch A.L."/>
            <person name="Drake C.E."/>
            <person name="Hollomon J.M."/>
            <person name="Nadeau L.J."/>
            <person name="Nunn H.S."/>
            <person name="Stevenson B.S."/>
            <person name="Bojanowski C.L."/>
            <person name="Crookes-Goodson W.J."/>
        </authorList>
    </citation>
    <scope>NUCLEOTIDE SEQUENCE [LARGE SCALE GENOMIC DNA]</scope>
    <source>
        <strain evidence="3 4">D216</strain>
    </source>
</reference>
<dbReference type="OrthoDB" id="3364649at2759"/>